<evidence type="ECO:0000313" key="5">
    <source>
        <dbReference type="Proteomes" id="UP000188929"/>
    </source>
</evidence>
<gene>
    <name evidence="4" type="ORF">BL253_13755</name>
</gene>
<name>A0A1V2IBL5_9ACTN</name>
<dbReference type="CDD" id="cd02696">
    <property type="entry name" value="MurNAc-LAA"/>
    <property type="match status" value="1"/>
</dbReference>
<dbReference type="GO" id="GO:0030288">
    <property type="term" value="C:outer membrane-bounded periplasmic space"/>
    <property type="evidence" value="ECO:0007669"/>
    <property type="project" value="TreeGrafter"/>
</dbReference>
<dbReference type="GO" id="GO:0008745">
    <property type="term" value="F:N-acetylmuramoyl-L-alanine amidase activity"/>
    <property type="evidence" value="ECO:0007669"/>
    <property type="project" value="InterPro"/>
</dbReference>
<dbReference type="Pfam" id="PF01520">
    <property type="entry name" value="Amidase_3"/>
    <property type="match status" value="1"/>
</dbReference>
<keyword evidence="1" id="KW-0378">Hydrolase</keyword>
<reference evidence="5" key="1">
    <citation type="submission" date="2016-10" db="EMBL/GenBank/DDBJ databases">
        <title>Frankia sp. NRRL B-16386 Genome sequencing.</title>
        <authorList>
            <person name="Ghodhbane-Gtari F."/>
            <person name="Swanson E."/>
            <person name="Gueddou A."/>
            <person name="Hezbri K."/>
            <person name="Ktari K."/>
            <person name="Nouioui I."/>
            <person name="Morris K."/>
            <person name="Simpson S."/>
            <person name="Abebe-Akele F."/>
            <person name="Thomas K."/>
            <person name="Gtari M."/>
            <person name="Tisa L.S."/>
        </authorList>
    </citation>
    <scope>NUCLEOTIDE SEQUENCE [LARGE SCALE GENOMIC DNA]</scope>
    <source>
        <strain evidence="5">NRRL B-16386</strain>
    </source>
</reference>
<dbReference type="PANTHER" id="PTHR30404">
    <property type="entry name" value="N-ACETYLMURAMOYL-L-ALANINE AMIDASE"/>
    <property type="match status" value="1"/>
</dbReference>
<comment type="caution">
    <text evidence="4">The sequence shown here is derived from an EMBL/GenBank/DDBJ whole genome shotgun (WGS) entry which is preliminary data.</text>
</comment>
<dbReference type="Gene3D" id="3.40.630.40">
    <property type="entry name" value="Zn-dependent exopeptidases"/>
    <property type="match status" value="1"/>
</dbReference>
<dbReference type="STRING" id="1834516.BL253_13755"/>
<evidence type="ECO:0000259" key="3">
    <source>
        <dbReference type="SMART" id="SM00646"/>
    </source>
</evidence>
<accession>A0A1V2IBL5</accession>
<dbReference type="InterPro" id="IPR050695">
    <property type="entry name" value="N-acetylmuramoyl_amidase_3"/>
</dbReference>
<organism evidence="4 5">
    <name type="scientific">Pseudofrankia asymbiotica</name>
    <dbReference type="NCBI Taxonomy" id="1834516"/>
    <lineage>
        <taxon>Bacteria</taxon>
        <taxon>Bacillati</taxon>
        <taxon>Actinomycetota</taxon>
        <taxon>Actinomycetes</taxon>
        <taxon>Frankiales</taxon>
        <taxon>Frankiaceae</taxon>
        <taxon>Pseudofrankia</taxon>
    </lineage>
</organism>
<dbReference type="SUPFAM" id="SSF53187">
    <property type="entry name" value="Zn-dependent exopeptidases"/>
    <property type="match status" value="1"/>
</dbReference>
<evidence type="ECO:0000256" key="2">
    <source>
        <dbReference type="SAM" id="MobiDB-lite"/>
    </source>
</evidence>
<feature type="domain" description="MurNAc-LAA" evidence="3">
    <location>
        <begin position="195"/>
        <end position="321"/>
    </location>
</feature>
<feature type="compositionally biased region" description="Low complexity" evidence="2">
    <location>
        <begin position="64"/>
        <end position="104"/>
    </location>
</feature>
<proteinExistence type="predicted"/>
<evidence type="ECO:0000313" key="4">
    <source>
        <dbReference type="EMBL" id="ONH30564.1"/>
    </source>
</evidence>
<evidence type="ECO:0000256" key="1">
    <source>
        <dbReference type="ARBA" id="ARBA00022801"/>
    </source>
</evidence>
<dbReference type="Proteomes" id="UP000188929">
    <property type="component" value="Unassembled WGS sequence"/>
</dbReference>
<dbReference type="EMBL" id="MOMC01000025">
    <property type="protein sequence ID" value="ONH30564.1"/>
    <property type="molecule type" value="Genomic_DNA"/>
</dbReference>
<feature type="region of interest" description="Disordered" evidence="2">
    <location>
        <begin position="64"/>
        <end position="126"/>
    </location>
</feature>
<dbReference type="SMART" id="SM00646">
    <property type="entry name" value="Ami_3"/>
    <property type="match status" value="1"/>
</dbReference>
<protein>
    <submittedName>
        <fullName evidence="4">N-acetylmuramoyl-L-alanine amidase</fullName>
    </submittedName>
</protein>
<dbReference type="PANTHER" id="PTHR30404:SF0">
    <property type="entry name" value="N-ACETYLMURAMOYL-L-ALANINE AMIDASE AMIC"/>
    <property type="match status" value="1"/>
</dbReference>
<dbReference type="GO" id="GO:0009253">
    <property type="term" value="P:peptidoglycan catabolic process"/>
    <property type="evidence" value="ECO:0007669"/>
    <property type="project" value="InterPro"/>
</dbReference>
<sequence>MSQRNQRSHALAGRSPLAGRGVPRPVLALTAAVVLLLAALVAVLVGGAAGGGPSAGHAAVNGAAGASGAGDVPAPALPDGVPSATAVPSPAVPSSEAPGAVPPGDDLRGRAIVLDPGHDGGNGAASAQIDRKVDAGGFLKECDTVGASTDAGYPEHAFTWDVANRAAQLLRGRGATVVLTRNNDTGVGPCVDARARASADAHADAAVSIHADGGPADGFGFHVIAPDRAPDSVNAGILVASGRLATQLRDAFASSTGQAPANYLPTHQGIVDRSDLGGLNLSTVPKVFVECANMRNPADAARVSDPAWRQRAADGIASGIARYLTAPAS</sequence>
<dbReference type="InterPro" id="IPR002508">
    <property type="entry name" value="MurNAc-LAA_cat"/>
</dbReference>
<dbReference type="AlphaFoldDB" id="A0A1V2IBL5"/>
<keyword evidence="5" id="KW-1185">Reference proteome</keyword>